<dbReference type="WBParaSite" id="maker-uti_cns_0001377-snap-gene-0.9-mRNA-1">
    <property type="protein sequence ID" value="maker-uti_cns_0001377-snap-gene-0.9-mRNA-1"/>
    <property type="gene ID" value="maker-uti_cns_0001377-snap-gene-0.9"/>
</dbReference>
<dbReference type="PANTHER" id="PTHR16897:SF2">
    <property type="entry name" value="OS03G0226600 PROTEIN"/>
    <property type="match status" value="1"/>
</dbReference>
<dbReference type="Proteomes" id="UP000095280">
    <property type="component" value="Unplaced"/>
</dbReference>
<dbReference type="AlphaFoldDB" id="A0A1I8GC27"/>
<dbReference type="InterPro" id="IPR036116">
    <property type="entry name" value="FN3_sf"/>
</dbReference>
<name>A0A1I8GC27_9PLAT</name>
<dbReference type="PANTHER" id="PTHR16897">
    <property type="entry name" value="OS10G0105400 PROTEIN"/>
    <property type="match status" value="1"/>
</dbReference>
<dbReference type="SUPFAM" id="SSF49265">
    <property type="entry name" value="Fibronectin type III"/>
    <property type="match status" value="2"/>
</dbReference>
<accession>A0A1I8GC27</accession>
<sequence>FITTPDIATVGWRGKFSQIKEAPPLFYRVSLGNEPGMNDIAEAIVSLNKSAHTFYELKLQPGCRYFSTVTAVNENGLGTSVSSDGFLVDLKSPKPGVVYNRLSLTDARYSRELSELSCSWHGFFDEESFIQSYETCVATKRDGKDCDAFKWTDVKFRQSVSLQSSWRHGQVYFNRVRAIDAANRTSEAVTGPGIILDATPPLAVERLDLKPISIKNGNFEEAAQLLRNSSEAIISHSDLIQLWNANASIPYWDIQEGRAISVQVGASLAADGESTLMLFGRVSQTVATKPTCRYRLQLFASPLPVADPLSAMAGGLVTAPGLRRAFRLYDDDANTSKGGKMHWHRQVFYFTANAAESEISIQSLSHHTGLAIDLVSLDLIDTKAAASNLSTNPIHVDTVAARDSGYVHASWDLQDEESGISSVHWAVGTVRGGTQLLPFTYVGPASEATAEVRLVHGSSSVHVSVLAKNGAGLVRLFHSQPSLIDLTPPVIEYVTDGNLTAD</sequence>
<keyword evidence="1" id="KW-1185">Reference proteome</keyword>
<reference evidence="2" key="1">
    <citation type="submission" date="2016-11" db="UniProtKB">
        <authorList>
            <consortium name="WormBaseParasite"/>
        </authorList>
    </citation>
    <scope>IDENTIFICATION</scope>
</reference>
<proteinExistence type="predicted"/>
<protein>
    <submittedName>
        <fullName evidence="2">Fibronectin type-III domain-containing protein</fullName>
    </submittedName>
</protein>
<organism evidence="1 2">
    <name type="scientific">Macrostomum lignano</name>
    <dbReference type="NCBI Taxonomy" id="282301"/>
    <lineage>
        <taxon>Eukaryota</taxon>
        <taxon>Metazoa</taxon>
        <taxon>Spiralia</taxon>
        <taxon>Lophotrochozoa</taxon>
        <taxon>Platyhelminthes</taxon>
        <taxon>Rhabditophora</taxon>
        <taxon>Macrostomorpha</taxon>
        <taxon>Macrostomida</taxon>
        <taxon>Macrostomidae</taxon>
        <taxon>Macrostomum</taxon>
    </lineage>
</organism>
<evidence type="ECO:0000313" key="1">
    <source>
        <dbReference type="Proteomes" id="UP000095280"/>
    </source>
</evidence>
<evidence type="ECO:0000313" key="2">
    <source>
        <dbReference type="WBParaSite" id="maker-uti_cns_0001377-snap-gene-0.9-mRNA-1"/>
    </source>
</evidence>